<dbReference type="AlphaFoldDB" id="A0A8S9ZAE8"/>
<feature type="compositionally biased region" description="Basic and acidic residues" evidence="1">
    <location>
        <begin position="1"/>
        <end position="10"/>
    </location>
</feature>
<accession>A0A8S9ZAE8</accession>
<organism evidence="2 3">
    <name type="scientific">Paragonimus skrjabini miyazakii</name>
    <dbReference type="NCBI Taxonomy" id="59628"/>
    <lineage>
        <taxon>Eukaryota</taxon>
        <taxon>Metazoa</taxon>
        <taxon>Spiralia</taxon>
        <taxon>Lophotrochozoa</taxon>
        <taxon>Platyhelminthes</taxon>
        <taxon>Trematoda</taxon>
        <taxon>Digenea</taxon>
        <taxon>Plagiorchiida</taxon>
        <taxon>Troglotremata</taxon>
        <taxon>Troglotrematidae</taxon>
        <taxon>Paragonimus</taxon>
    </lineage>
</organism>
<protein>
    <recommendedName>
        <fullName evidence="4">SH3 domain-containing protein</fullName>
    </recommendedName>
</protein>
<evidence type="ECO:0000313" key="3">
    <source>
        <dbReference type="Proteomes" id="UP000822476"/>
    </source>
</evidence>
<name>A0A8S9ZAE8_9TREM</name>
<evidence type="ECO:0008006" key="4">
    <source>
        <dbReference type="Google" id="ProtNLM"/>
    </source>
</evidence>
<proteinExistence type="predicted"/>
<gene>
    <name evidence="2" type="ORF">EG68_01985</name>
</gene>
<dbReference type="SUPFAM" id="SSF50044">
    <property type="entry name" value="SH3-domain"/>
    <property type="match status" value="1"/>
</dbReference>
<dbReference type="InterPro" id="IPR036028">
    <property type="entry name" value="SH3-like_dom_sf"/>
</dbReference>
<comment type="caution">
    <text evidence="2">The sequence shown here is derived from an EMBL/GenBank/DDBJ whole genome shotgun (WGS) entry which is preliminary data.</text>
</comment>
<dbReference type="OrthoDB" id="10471662at2759"/>
<evidence type="ECO:0000313" key="2">
    <source>
        <dbReference type="EMBL" id="KAF7260898.1"/>
    </source>
</evidence>
<dbReference type="EMBL" id="JTDE01000570">
    <property type="protein sequence ID" value="KAF7260898.1"/>
    <property type="molecule type" value="Genomic_DNA"/>
</dbReference>
<reference evidence="2" key="1">
    <citation type="submission" date="2019-07" db="EMBL/GenBank/DDBJ databases">
        <title>Annotation for the trematode Paragonimus miyazaki's.</title>
        <authorList>
            <person name="Choi Y.-J."/>
        </authorList>
    </citation>
    <scope>NUCLEOTIDE SEQUENCE</scope>
    <source>
        <strain evidence="2">Japan</strain>
    </source>
</reference>
<feature type="region of interest" description="Disordered" evidence="1">
    <location>
        <begin position="1"/>
        <end position="27"/>
    </location>
</feature>
<evidence type="ECO:0000256" key="1">
    <source>
        <dbReference type="SAM" id="MobiDB-lite"/>
    </source>
</evidence>
<sequence length="229" mass="25500">MDVPGTEHPDFSIPALSGGSSPGRGFAVPVDSSVSQPFRDETSKGLFEPASIRYCGTRTGSAYEHNQPQTPHFPGELHRPIPLDPRKNVGFGSPLKDIRGRVPYVTVPGPDCVPSAYRVPRNVSHVRSQANGSHGMLFREVDETKSFYFVIKDYIARRPDELTLRVGQIIGTIWYRSNLSMGNLENDHRINRSMPGTITGYLNSFKLSIIMITNRQQTCCAFSMNIFLL</sequence>
<keyword evidence="3" id="KW-1185">Reference proteome</keyword>
<dbReference type="Proteomes" id="UP000822476">
    <property type="component" value="Unassembled WGS sequence"/>
</dbReference>